<dbReference type="InterPro" id="IPR004117">
    <property type="entry name" value="7tm6_olfct_rcpt"/>
</dbReference>
<keyword evidence="2" id="KW-0716">Sensory transduction</keyword>
<sequence length="111" mass="12163">MLSTVALLRASSEVDGFAASCLPYMFIFFVPMCVAGQRLQDASQAVATAVYNGSWLEKDPPARRCQLLVMAVCARPATFTVPGLMSLNLPTCRVGLRSWFQFTQVLINVKT</sequence>
<evidence type="ECO:0000256" key="4">
    <source>
        <dbReference type="ARBA" id="ARBA00022725"/>
    </source>
</evidence>
<evidence type="ECO:0000256" key="3">
    <source>
        <dbReference type="ARBA" id="ARBA00022692"/>
    </source>
</evidence>
<keyword evidence="7" id="KW-0675">Receptor</keyword>
<dbReference type="GO" id="GO:0007165">
    <property type="term" value="P:signal transduction"/>
    <property type="evidence" value="ECO:0007669"/>
    <property type="project" value="UniProtKB-KW"/>
</dbReference>
<accession>A0AAV7XRJ5</accession>
<organism evidence="9 10">
    <name type="scientific">Megalurothrips usitatus</name>
    <name type="common">bean blossom thrips</name>
    <dbReference type="NCBI Taxonomy" id="439358"/>
    <lineage>
        <taxon>Eukaryota</taxon>
        <taxon>Metazoa</taxon>
        <taxon>Ecdysozoa</taxon>
        <taxon>Arthropoda</taxon>
        <taxon>Hexapoda</taxon>
        <taxon>Insecta</taxon>
        <taxon>Pterygota</taxon>
        <taxon>Neoptera</taxon>
        <taxon>Paraneoptera</taxon>
        <taxon>Thysanoptera</taxon>
        <taxon>Terebrantia</taxon>
        <taxon>Thripoidea</taxon>
        <taxon>Thripidae</taxon>
        <taxon>Megalurothrips</taxon>
    </lineage>
</organism>
<keyword evidence="8" id="KW-0807">Transducer</keyword>
<reference evidence="9" key="1">
    <citation type="submission" date="2022-12" db="EMBL/GenBank/DDBJ databases">
        <title>Chromosome-level genome assembly of the bean flower thrips Megalurothrips usitatus.</title>
        <authorList>
            <person name="Ma L."/>
            <person name="Liu Q."/>
            <person name="Li H."/>
            <person name="Cai W."/>
        </authorList>
    </citation>
    <scope>NUCLEOTIDE SEQUENCE</scope>
    <source>
        <strain evidence="9">Cailab_2022a</strain>
    </source>
</reference>
<evidence type="ECO:0000313" key="9">
    <source>
        <dbReference type="EMBL" id="KAJ1526409.1"/>
    </source>
</evidence>
<comment type="subcellular location">
    <subcellularLocation>
        <location evidence="1">Membrane</location>
        <topology evidence="1">Multi-pass membrane protein</topology>
    </subcellularLocation>
</comment>
<keyword evidence="3" id="KW-0812">Transmembrane</keyword>
<dbReference type="GO" id="GO:0016020">
    <property type="term" value="C:membrane"/>
    <property type="evidence" value="ECO:0007669"/>
    <property type="project" value="UniProtKB-SubCell"/>
</dbReference>
<keyword evidence="4" id="KW-0552">Olfaction</keyword>
<name>A0AAV7XRJ5_9NEOP</name>
<dbReference type="Proteomes" id="UP001075354">
    <property type="component" value="Chromosome 7"/>
</dbReference>
<evidence type="ECO:0000256" key="8">
    <source>
        <dbReference type="ARBA" id="ARBA00023224"/>
    </source>
</evidence>
<keyword evidence="6" id="KW-0472">Membrane</keyword>
<keyword evidence="10" id="KW-1185">Reference proteome</keyword>
<dbReference type="GO" id="GO:0005549">
    <property type="term" value="F:odorant binding"/>
    <property type="evidence" value="ECO:0007669"/>
    <property type="project" value="InterPro"/>
</dbReference>
<evidence type="ECO:0000256" key="6">
    <source>
        <dbReference type="ARBA" id="ARBA00023136"/>
    </source>
</evidence>
<evidence type="ECO:0000313" key="10">
    <source>
        <dbReference type="Proteomes" id="UP001075354"/>
    </source>
</evidence>
<protein>
    <submittedName>
        <fullName evidence="9">Uncharacterized protein</fullName>
    </submittedName>
</protein>
<evidence type="ECO:0000256" key="5">
    <source>
        <dbReference type="ARBA" id="ARBA00022989"/>
    </source>
</evidence>
<evidence type="ECO:0000256" key="2">
    <source>
        <dbReference type="ARBA" id="ARBA00022606"/>
    </source>
</evidence>
<keyword evidence="5" id="KW-1133">Transmembrane helix</keyword>
<dbReference type="GO" id="GO:0004984">
    <property type="term" value="F:olfactory receptor activity"/>
    <property type="evidence" value="ECO:0007669"/>
    <property type="project" value="InterPro"/>
</dbReference>
<gene>
    <name evidence="9" type="ORF">ONE63_009543</name>
</gene>
<dbReference type="AlphaFoldDB" id="A0AAV7XRJ5"/>
<dbReference type="Pfam" id="PF02949">
    <property type="entry name" value="7tm_6"/>
    <property type="match status" value="1"/>
</dbReference>
<proteinExistence type="predicted"/>
<comment type="caution">
    <text evidence="9">The sequence shown here is derived from an EMBL/GenBank/DDBJ whole genome shotgun (WGS) entry which is preliminary data.</text>
</comment>
<evidence type="ECO:0000256" key="1">
    <source>
        <dbReference type="ARBA" id="ARBA00004141"/>
    </source>
</evidence>
<evidence type="ECO:0000256" key="7">
    <source>
        <dbReference type="ARBA" id="ARBA00023170"/>
    </source>
</evidence>
<dbReference type="EMBL" id="JAPTSV010000007">
    <property type="protein sequence ID" value="KAJ1526409.1"/>
    <property type="molecule type" value="Genomic_DNA"/>
</dbReference>